<keyword evidence="6 8" id="KW-0368">Histidine biosynthesis</keyword>
<comment type="pathway">
    <text evidence="1 8">Amino-acid biosynthesis; L-histidine biosynthesis; L-histidine from 5-phospho-alpha-D-ribose 1-diphosphate: step 8/9.</text>
</comment>
<dbReference type="EMBL" id="AP014924">
    <property type="protein sequence ID" value="BAS29311.1"/>
    <property type="molecule type" value="Genomic_DNA"/>
</dbReference>
<dbReference type="RefSeq" id="WP_068140873.1">
    <property type="nucleotide sequence ID" value="NZ_AP014924.1"/>
</dbReference>
<dbReference type="PANTHER" id="PTHR21039">
    <property type="entry name" value="HISTIDINOL PHOSPHATASE-RELATED"/>
    <property type="match status" value="1"/>
</dbReference>
<dbReference type="UniPathway" id="UPA00031">
    <property type="reaction ID" value="UER00013"/>
</dbReference>
<dbReference type="KEGG" id="lpil:LIP_3499"/>
<evidence type="ECO:0000313" key="11">
    <source>
        <dbReference type="Proteomes" id="UP000065807"/>
    </source>
</evidence>
<protein>
    <recommendedName>
        <fullName evidence="3 8">Histidinol-phosphatase</fullName>
        <shortName evidence="8">HolPase</shortName>
        <ecNumber evidence="3 8">3.1.3.15</ecNumber>
    </recommendedName>
</protein>
<dbReference type="InterPro" id="IPR004013">
    <property type="entry name" value="PHP_dom"/>
</dbReference>
<evidence type="ECO:0000313" key="10">
    <source>
        <dbReference type="EMBL" id="BAS29311.1"/>
    </source>
</evidence>
<keyword evidence="11" id="KW-1185">Reference proteome</keyword>
<evidence type="ECO:0000256" key="5">
    <source>
        <dbReference type="ARBA" id="ARBA00022801"/>
    </source>
</evidence>
<dbReference type="SUPFAM" id="SSF89550">
    <property type="entry name" value="PHP domain-like"/>
    <property type="match status" value="1"/>
</dbReference>
<evidence type="ECO:0000256" key="7">
    <source>
        <dbReference type="ARBA" id="ARBA00049158"/>
    </source>
</evidence>
<dbReference type="PANTHER" id="PTHR21039:SF0">
    <property type="entry name" value="HISTIDINOL-PHOSPHATASE"/>
    <property type="match status" value="1"/>
</dbReference>
<dbReference type="Pfam" id="PF02811">
    <property type="entry name" value="PHP"/>
    <property type="match status" value="1"/>
</dbReference>
<feature type="domain" description="PHP" evidence="9">
    <location>
        <begin position="18"/>
        <end position="215"/>
    </location>
</feature>
<dbReference type="NCBIfam" id="TIGR01856">
    <property type="entry name" value="hisJ_fam"/>
    <property type="match status" value="1"/>
</dbReference>
<dbReference type="Pfam" id="PF13263">
    <property type="entry name" value="PHP_C"/>
    <property type="match status" value="1"/>
</dbReference>
<evidence type="ECO:0000259" key="9">
    <source>
        <dbReference type="Pfam" id="PF02811"/>
    </source>
</evidence>
<accession>A0A0K2SQD4</accession>
<dbReference type="GO" id="GO:0005737">
    <property type="term" value="C:cytoplasm"/>
    <property type="evidence" value="ECO:0007669"/>
    <property type="project" value="TreeGrafter"/>
</dbReference>
<dbReference type="STRING" id="1555112.LIP_3499"/>
<dbReference type="Proteomes" id="UP000065807">
    <property type="component" value="Chromosome"/>
</dbReference>
<keyword evidence="4 8" id="KW-0028">Amino-acid biosynthesis</keyword>
<comment type="catalytic activity">
    <reaction evidence="7 8">
        <text>L-histidinol phosphate + H2O = L-histidinol + phosphate</text>
        <dbReference type="Rhea" id="RHEA:14465"/>
        <dbReference type="ChEBI" id="CHEBI:15377"/>
        <dbReference type="ChEBI" id="CHEBI:43474"/>
        <dbReference type="ChEBI" id="CHEBI:57699"/>
        <dbReference type="ChEBI" id="CHEBI:57980"/>
        <dbReference type="EC" id="3.1.3.15"/>
    </reaction>
</comment>
<dbReference type="InterPro" id="IPR016195">
    <property type="entry name" value="Pol/histidinol_Pase-like"/>
</dbReference>
<gene>
    <name evidence="10" type="ORF">LIP_3499</name>
</gene>
<evidence type="ECO:0000256" key="3">
    <source>
        <dbReference type="ARBA" id="ARBA00013085"/>
    </source>
</evidence>
<organism evidence="10 11">
    <name type="scientific">Limnochorda pilosa</name>
    <dbReference type="NCBI Taxonomy" id="1555112"/>
    <lineage>
        <taxon>Bacteria</taxon>
        <taxon>Bacillati</taxon>
        <taxon>Bacillota</taxon>
        <taxon>Limnochordia</taxon>
        <taxon>Limnochordales</taxon>
        <taxon>Limnochordaceae</taxon>
        <taxon>Limnochorda</taxon>
    </lineage>
</organism>
<dbReference type="AlphaFoldDB" id="A0A0K2SQD4"/>
<dbReference type="GO" id="GO:0000105">
    <property type="term" value="P:L-histidine biosynthetic process"/>
    <property type="evidence" value="ECO:0007669"/>
    <property type="project" value="UniProtKB-UniRule"/>
</dbReference>
<evidence type="ECO:0000256" key="2">
    <source>
        <dbReference type="ARBA" id="ARBA00009152"/>
    </source>
</evidence>
<dbReference type="CDD" id="cd12110">
    <property type="entry name" value="PHP_HisPPase_Hisj_like"/>
    <property type="match status" value="1"/>
</dbReference>
<dbReference type="NCBIfam" id="NF005596">
    <property type="entry name" value="PRK07328.1"/>
    <property type="match status" value="1"/>
</dbReference>
<evidence type="ECO:0000256" key="8">
    <source>
        <dbReference type="RuleBase" id="RU366003"/>
    </source>
</evidence>
<dbReference type="InterPro" id="IPR010140">
    <property type="entry name" value="Histidinol_P_phosphatase_HisJ"/>
</dbReference>
<dbReference type="OrthoDB" id="9775255at2"/>
<reference evidence="11" key="1">
    <citation type="submission" date="2015-07" db="EMBL/GenBank/DDBJ databases">
        <title>Complete genome sequence and phylogenetic analysis of Limnochorda pilosa.</title>
        <authorList>
            <person name="Watanabe M."/>
            <person name="Kojima H."/>
            <person name="Fukui M."/>
        </authorList>
    </citation>
    <scope>NUCLEOTIDE SEQUENCE [LARGE SCALE GENOMIC DNA]</scope>
    <source>
        <strain evidence="11">HC45</strain>
    </source>
</reference>
<dbReference type="Gene3D" id="3.20.20.140">
    <property type="entry name" value="Metal-dependent hydrolases"/>
    <property type="match status" value="1"/>
</dbReference>
<evidence type="ECO:0000256" key="6">
    <source>
        <dbReference type="ARBA" id="ARBA00023102"/>
    </source>
</evidence>
<evidence type="ECO:0000256" key="1">
    <source>
        <dbReference type="ARBA" id="ARBA00004970"/>
    </source>
</evidence>
<keyword evidence="5 8" id="KW-0378">Hydrolase</keyword>
<evidence type="ECO:0000256" key="4">
    <source>
        <dbReference type="ARBA" id="ARBA00022605"/>
    </source>
</evidence>
<comment type="similarity">
    <text evidence="2 8">Belongs to the PHP hydrolase family. HisK subfamily.</text>
</comment>
<reference evidence="11" key="2">
    <citation type="journal article" date="2016" name="Int. J. Syst. Evol. Microbiol.">
        <title>Complete genome sequence and cell structure of Limnochorda pilosa, a Gram-negative spore-former within the phylum Firmicutes.</title>
        <authorList>
            <person name="Watanabe M."/>
            <person name="Kojima H."/>
            <person name="Fukui M."/>
        </authorList>
    </citation>
    <scope>NUCLEOTIDE SEQUENCE [LARGE SCALE GENOMIC DNA]</scope>
    <source>
        <strain evidence="11">HC45</strain>
    </source>
</reference>
<sequence>MPADYHMHLEADDLYEDLPHTVARIAEYVEAARRAGVDEIGISEHCHRFRAFRPIMAHLFEGATGQHPHVVAWLSSDFRHELNRYVEVVLDARRQGLPVRLGLEVDYLPDREEAIARALDGIPWDYVLGSVHFVDGASIDSSPEITWPGTPVERLWRRYFEHLAQAAASGLFTCLAHPDLPKKFGFRSDPFPWDAFEPVVEAAAATGTGFEVNTAGLRKPAREIYPAQELLAAATQRGLPIQLGSDAHRPEEVGAGFAEALRWARDAGATALTRRAGRRAVPELLGGSLRDR</sequence>
<dbReference type="PATRIC" id="fig|1555112.3.peg.3536"/>
<name>A0A0K2SQD4_LIMPI</name>
<proteinExistence type="inferred from homology"/>
<dbReference type="EC" id="3.1.3.15" evidence="3 8"/>
<dbReference type="GO" id="GO:0004401">
    <property type="term" value="F:histidinol-phosphatase activity"/>
    <property type="evidence" value="ECO:0007669"/>
    <property type="project" value="UniProtKB-UniRule"/>
</dbReference>